<name>A0A9N9NHR2_9GLOM</name>
<comment type="caution">
    <text evidence="1">The sequence shown here is derived from an EMBL/GenBank/DDBJ whole genome shotgun (WGS) entry which is preliminary data.</text>
</comment>
<keyword evidence="2" id="KW-1185">Reference proteome</keyword>
<reference evidence="1" key="1">
    <citation type="submission" date="2021-06" db="EMBL/GenBank/DDBJ databases">
        <authorList>
            <person name="Kallberg Y."/>
            <person name="Tangrot J."/>
            <person name="Rosling A."/>
        </authorList>
    </citation>
    <scope>NUCLEOTIDE SEQUENCE</scope>
    <source>
        <strain evidence="1">FL130A</strain>
    </source>
</reference>
<proteinExistence type="predicted"/>
<evidence type="ECO:0000313" key="2">
    <source>
        <dbReference type="Proteomes" id="UP000789508"/>
    </source>
</evidence>
<organism evidence="1 2">
    <name type="scientific">Ambispora leptoticha</name>
    <dbReference type="NCBI Taxonomy" id="144679"/>
    <lineage>
        <taxon>Eukaryota</taxon>
        <taxon>Fungi</taxon>
        <taxon>Fungi incertae sedis</taxon>
        <taxon>Mucoromycota</taxon>
        <taxon>Glomeromycotina</taxon>
        <taxon>Glomeromycetes</taxon>
        <taxon>Archaeosporales</taxon>
        <taxon>Ambisporaceae</taxon>
        <taxon>Ambispora</taxon>
    </lineage>
</organism>
<feature type="non-terminal residue" evidence="1">
    <location>
        <position position="182"/>
    </location>
</feature>
<sequence length="182" mass="21078">NSNDTYLLKSLFILDPKPSAGSLSIYDISNNEMIDFISILRSIEEGIGTGTGSDLFSGTFLISKKINIYISQEFVKLLNEYYNNVYETNIFVHSVDLASDSSTFSKRYENSSRILAKFSDSNDVTIYSDQIQFFFEHSIDYPEASTKHNLVYIHWYKKVKDEKLRYHLNISKNNDKLYNVEL</sequence>
<accession>A0A9N9NHR2</accession>
<gene>
    <name evidence="1" type="ORF">ALEPTO_LOCUS12770</name>
</gene>
<evidence type="ECO:0000313" key="1">
    <source>
        <dbReference type="EMBL" id="CAG8735214.1"/>
    </source>
</evidence>
<dbReference type="EMBL" id="CAJVPS010032447">
    <property type="protein sequence ID" value="CAG8735214.1"/>
    <property type="molecule type" value="Genomic_DNA"/>
</dbReference>
<protein>
    <submittedName>
        <fullName evidence="1">13641_t:CDS:1</fullName>
    </submittedName>
</protein>
<dbReference type="OrthoDB" id="2349149at2759"/>
<dbReference type="Proteomes" id="UP000789508">
    <property type="component" value="Unassembled WGS sequence"/>
</dbReference>
<dbReference type="AlphaFoldDB" id="A0A9N9NHR2"/>